<organism evidence="1 2">
    <name type="scientific">Dendrothele bispora (strain CBS 962.96)</name>
    <dbReference type="NCBI Taxonomy" id="1314807"/>
    <lineage>
        <taxon>Eukaryota</taxon>
        <taxon>Fungi</taxon>
        <taxon>Dikarya</taxon>
        <taxon>Basidiomycota</taxon>
        <taxon>Agaricomycotina</taxon>
        <taxon>Agaricomycetes</taxon>
        <taxon>Agaricomycetidae</taxon>
        <taxon>Agaricales</taxon>
        <taxon>Agaricales incertae sedis</taxon>
        <taxon>Dendrothele</taxon>
    </lineage>
</organism>
<evidence type="ECO:0000313" key="2">
    <source>
        <dbReference type="Proteomes" id="UP000297245"/>
    </source>
</evidence>
<reference evidence="1 2" key="1">
    <citation type="journal article" date="2019" name="Nat. Ecol. Evol.">
        <title>Megaphylogeny resolves global patterns of mushroom evolution.</title>
        <authorList>
            <person name="Varga T."/>
            <person name="Krizsan K."/>
            <person name="Foldi C."/>
            <person name="Dima B."/>
            <person name="Sanchez-Garcia M."/>
            <person name="Sanchez-Ramirez S."/>
            <person name="Szollosi G.J."/>
            <person name="Szarkandi J.G."/>
            <person name="Papp V."/>
            <person name="Albert L."/>
            <person name="Andreopoulos W."/>
            <person name="Angelini C."/>
            <person name="Antonin V."/>
            <person name="Barry K.W."/>
            <person name="Bougher N.L."/>
            <person name="Buchanan P."/>
            <person name="Buyck B."/>
            <person name="Bense V."/>
            <person name="Catcheside P."/>
            <person name="Chovatia M."/>
            <person name="Cooper J."/>
            <person name="Damon W."/>
            <person name="Desjardin D."/>
            <person name="Finy P."/>
            <person name="Geml J."/>
            <person name="Haridas S."/>
            <person name="Hughes K."/>
            <person name="Justo A."/>
            <person name="Karasinski D."/>
            <person name="Kautmanova I."/>
            <person name="Kiss B."/>
            <person name="Kocsube S."/>
            <person name="Kotiranta H."/>
            <person name="LaButti K.M."/>
            <person name="Lechner B.E."/>
            <person name="Liimatainen K."/>
            <person name="Lipzen A."/>
            <person name="Lukacs Z."/>
            <person name="Mihaltcheva S."/>
            <person name="Morgado L.N."/>
            <person name="Niskanen T."/>
            <person name="Noordeloos M.E."/>
            <person name="Ohm R.A."/>
            <person name="Ortiz-Santana B."/>
            <person name="Ovrebo C."/>
            <person name="Racz N."/>
            <person name="Riley R."/>
            <person name="Savchenko A."/>
            <person name="Shiryaev A."/>
            <person name="Soop K."/>
            <person name="Spirin V."/>
            <person name="Szebenyi C."/>
            <person name="Tomsovsky M."/>
            <person name="Tulloss R.E."/>
            <person name="Uehling J."/>
            <person name="Grigoriev I.V."/>
            <person name="Vagvolgyi C."/>
            <person name="Papp T."/>
            <person name="Martin F.M."/>
            <person name="Miettinen O."/>
            <person name="Hibbett D.S."/>
            <person name="Nagy L.G."/>
        </authorList>
    </citation>
    <scope>NUCLEOTIDE SEQUENCE [LARGE SCALE GENOMIC DNA]</scope>
    <source>
        <strain evidence="1 2">CBS 962.96</strain>
    </source>
</reference>
<dbReference type="AlphaFoldDB" id="A0A4S8MH05"/>
<dbReference type="OrthoDB" id="371245at2759"/>
<dbReference type="Gene3D" id="3.50.50.60">
    <property type="entry name" value="FAD/NAD(P)-binding domain"/>
    <property type="match status" value="1"/>
</dbReference>
<accession>A0A4S8MH05</accession>
<evidence type="ECO:0000313" key="1">
    <source>
        <dbReference type="EMBL" id="THV01519.1"/>
    </source>
</evidence>
<name>A0A4S8MH05_DENBC</name>
<protein>
    <submittedName>
        <fullName evidence="1">Uncharacterized protein</fullName>
    </submittedName>
</protein>
<dbReference type="EMBL" id="ML179088">
    <property type="protein sequence ID" value="THV01519.1"/>
    <property type="molecule type" value="Genomic_DNA"/>
</dbReference>
<dbReference type="Proteomes" id="UP000297245">
    <property type="component" value="Unassembled WGS sequence"/>
</dbReference>
<dbReference type="InterPro" id="IPR036188">
    <property type="entry name" value="FAD/NAD-bd_sf"/>
</dbReference>
<proteinExistence type="predicted"/>
<gene>
    <name evidence="1" type="ORF">K435DRAFT_926767</name>
</gene>
<keyword evidence="2" id="KW-1185">Reference proteome</keyword>
<sequence>MNHRSGTVAMLRQFCFDLDEVREGIGLGFGLGDDSDSMHCEPLPSNGSEMTCLDEVVNIRVVELSTASASRHSGSNASMRRWFVSICFYMARKKCYTVTLIKGALGYAIQLSANSNDVGGGATMFKCNVDPPEFDSNSDPDPDSHTKYVQLGYSVITRSTMSHLTHEKIDESSHMHSEVVIVGSHPAIYLAQANLKWVLFEGFMAHGFTAGGQRTATVNGQEDEEPETADTVFIGTGARAKRLRLKGEEVLLIERVQCLCGFWRAVPIFRNEPSSCHLVADKATCTSCS</sequence>